<accession>A0ACC0SJA1</accession>
<reference evidence="1 2" key="1">
    <citation type="journal article" date="2006" name="Science">
        <title>The genome of black cottonwood, Populus trichocarpa (Torr. &amp; Gray).</title>
        <authorList>
            <person name="Tuskan G.A."/>
            <person name="Difazio S."/>
            <person name="Jansson S."/>
            <person name="Bohlmann J."/>
            <person name="Grigoriev I."/>
            <person name="Hellsten U."/>
            <person name="Putnam N."/>
            <person name="Ralph S."/>
            <person name="Rombauts S."/>
            <person name="Salamov A."/>
            <person name="Schein J."/>
            <person name="Sterck L."/>
            <person name="Aerts A."/>
            <person name="Bhalerao R.R."/>
            <person name="Bhalerao R.P."/>
            <person name="Blaudez D."/>
            <person name="Boerjan W."/>
            <person name="Brun A."/>
            <person name="Brunner A."/>
            <person name="Busov V."/>
            <person name="Campbell M."/>
            <person name="Carlson J."/>
            <person name="Chalot M."/>
            <person name="Chapman J."/>
            <person name="Chen G.L."/>
            <person name="Cooper D."/>
            <person name="Coutinho P.M."/>
            <person name="Couturier J."/>
            <person name="Covert S."/>
            <person name="Cronk Q."/>
            <person name="Cunningham R."/>
            <person name="Davis J."/>
            <person name="Degroeve S."/>
            <person name="Dejardin A."/>
            <person name="Depamphilis C."/>
            <person name="Detter J."/>
            <person name="Dirks B."/>
            <person name="Dubchak I."/>
            <person name="Duplessis S."/>
            <person name="Ehlting J."/>
            <person name="Ellis B."/>
            <person name="Gendler K."/>
            <person name="Goodstein D."/>
            <person name="Gribskov M."/>
            <person name="Grimwood J."/>
            <person name="Groover A."/>
            <person name="Gunter L."/>
            <person name="Hamberger B."/>
            <person name="Heinze B."/>
            <person name="Helariutta Y."/>
            <person name="Henrissat B."/>
            <person name="Holligan D."/>
            <person name="Holt R."/>
            <person name="Huang W."/>
            <person name="Islam-Faridi N."/>
            <person name="Jones S."/>
            <person name="Jones-Rhoades M."/>
            <person name="Jorgensen R."/>
            <person name="Joshi C."/>
            <person name="Kangasjarvi J."/>
            <person name="Karlsson J."/>
            <person name="Kelleher C."/>
            <person name="Kirkpatrick R."/>
            <person name="Kirst M."/>
            <person name="Kohler A."/>
            <person name="Kalluri U."/>
            <person name="Larimer F."/>
            <person name="Leebens-Mack J."/>
            <person name="Leple J.C."/>
            <person name="Locascio P."/>
            <person name="Lou Y."/>
            <person name="Lucas S."/>
            <person name="Martin F."/>
            <person name="Montanini B."/>
            <person name="Napoli C."/>
            <person name="Nelson D.R."/>
            <person name="Nelson C."/>
            <person name="Nieminen K."/>
            <person name="Nilsson O."/>
            <person name="Pereda V."/>
            <person name="Peter G."/>
            <person name="Philippe R."/>
            <person name="Pilate G."/>
            <person name="Poliakov A."/>
            <person name="Razumovskaya J."/>
            <person name="Richardson P."/>
            <person name="Rinaldi C."/>
            <person name="Ritland K."/>
            <person name="Rouze P."/>
            <person name="Ryaboy D."/>
            <person name="Schmutz J."/>
            <person name="Schrader J."/>
            <person name="Segerman B."/>
            <person name="Shin H."/>
            <person name="Siddiqui A."/>
            <person name="Sterky F."/>
            <person name="Terry A."/>
            <person name="Tsai C.J."/>
            <person name="Uberbacher E."/>
            <person name="Unneberg P."/>
            <person name="Vahala J."/>
            <person name="Wall K."/>
            <person name="Wessler S."/>
            <person name="Yang G."/>
            <person name="Yin T."/>
            <person name="Douglas C."/>
            <person name="Marra M."/>
            <person name="Sandberg G."/>
            <person name="Van de Peer Y."/>
            <person name="Rokhsar D."/>
        </authorList>
    </citation>
    <scope>NUCLEOTIDE SEQUENCE [LARGE SCALE GENOMIC DNA]</scope>
    <source>
        <strain evidence="2">cv. Nisqually</strain>
    </source>
</reference>
<dbReference type="EMBL" id="CM009297">
    <property type="protein sequence ID" value="KAI9389317.1"/>
    <property type="molecule type" value="Genomic_DNA"/>
</dbReference>
<sequence>MCYYQLFYHCHHMTPFFSRSFSYHHLLFYYHLYHFITFTIENYLHIKIFFKSNIEKYLTCKVFYNNNIYLLLLFYAYCFHVKIRDNNRFVRYDLMGGPWRFMHRPRPSKQRCEGPLKLQRQLFYQGFKHNL</sequence>
<name>A0ACC0SJA1_POPTR</name>
<organism evidence="1 2">
    <name type="scientific">Populus trichocarpa</name>
    <name type="common">Western balsam poplar</name>
    <name type="synonym">Populus balsamifera subsp. trichocarpa</name>
    <dbReference type="NCBI Taxonomy" id="3694"/>
    <lineage>
        <taxon>Eukaryota</taxon>
        <taxon>Viridiplantae</taxon>
        <taxon>Streptophyta</taxon>
        <taxon>Embryophyta</taxon>
        <taxon>Tracheophyta</taxon>
        <taxon>Spermatophyta</taxon>
        <taxon>Magnoliopsida</taxon>
        <taxon>eudicotyledons</taxon>
        <taxon>Gunneridae</taxon>
        <taxon>Pentapetalae</taxon>
        <taxon>rosids</taxon>
        <taxon>fabids</taxon>
        <taxon>Malpighiales</taxon>
        <taxon>Salicaceae</taxon>
        <taxon>Saliceae</taxon>
        <taxon>Populus</taxon>
    </lineage>
</organism>
<protein>
    <submittedName>
        <fullName evidence="1">Uncharacterized protein</fullName>
    </submittedName>
</protein>
<keyword evidence="2" id="KW-1185">Reference proteome</keyword>
<gene>
    <name evidence="1" type="ORF">POPTR_008G029550v4</name>
</gene>
<evidence type="ECO:0000313" key="2">
    <source>
        <dbReference type="Proteomes" id="UP000006729"/>
    </source>
</evidence>
<comment type="caution">
    <text evidence="1">The sequence shown here is derived from an EMBL/GenBank/DDBJ whole genome shotgun (WGS) entry which is preliminary data.</text>
</comment>
<dbReference type="Proteomes" id="UP000006729">
    <property type="component" value="Chromosome 8"/>
</dbReference>
<evidence type="ECO:0000313" key="1">
    <source>
        <dbReference type="EMBL" id="KAI9389317.1"/>
    </source>
</evidence>
<proteinExistence type="predicted"/>